<evidence type="ECO:0000313" key="5">
    <source>
        <dbReference type="Proteomes" id="UP000050525"/>
    </source>
</evidence>
<evidence type="ECO:0000256" key="1">
    <source>
        <dbReference type="ARBA" id="ARBA00010879"/>
    </source>
</evidence>
<sequence>MNGTIESFVRTCPKTADVHIWTYVDDVVIMVHDRAAVRITTADLKDHLSDQGWTVNPTKSTSEPSSDIKFLGTRFTGPWRLGTAHNATPKLSLPWPTMQADFQGLLGQINWFRNFMTPSHLKVIQHLQQQIRKKTRRIAPWSEHDQAALEQVMAEVKAMRLIAPPAGSLLTIHVGYTTEHIWLTANGTKNGNLHIWVIAH</sequence>
<feature type="domain" description="Reverse transcriptase" evidence="3">
    <location>
        <begin position="1"/>
        <end position="75"/>
    </location>
</feature>
<dbReference type="Gene3D" id="3.30.70.270">
    <property type="match status" value="1"/>
</dbReference>
<dbReference type="STRING" id="8496.A0A151P229"/>
<dbReference type="InterPro" id="IPR043502">
    <property type="entry name" value="DNA/RNA_pol_sf"/>
</dbReference>
<accession>A0A151P229</accession>
<dbReference type="InterPro" id="IPR000477">
    <property type="entry name" value="RT_dom"/>
</dbReference>
<dbReference type="Proteomes" id="UP000050525">
    <property type="component" value="Unassembled WGS sequence"/>
</dbReference>
<dbReference type="InterPro" id="IPR043128">
    <property type="entry name" value="Rev_trsase/Diguanyl_cyclase"/>
</dbReference>
<dbReference type="EMBL" id="AKHW03001210">
    <property type="protein sequence ID" value="KYO43137.1"/>
    <property type="molecule type" value="Genomic_DNA"/>
</dbReference>
<organism evidence="4 5">
    <name type="scientific">Alligator mississippiensis</name>
    <name type="common">American alligator</name>
    <dbReference type="NCBI Taxonomy" id="8496"/>
    <lineage>
        <taxon>Eukaryota</taxon>
        <taxon>Metazoa</taxon>
        <taxon>Chordata</taxon>
        <taxon>Craniata</taxon>
        <taxon>Vertebrata</taxon>
        <taxon>Euteleostomi</taxon>
        <taxon>Archelosauria</taxon>
        <taxon>Archosauria</taxon>
        <taxon>Crocodylia</taxon>
        <taxon>Alligatoridae</taxon>
        <taxon>Alligatorinae</taxon>
        <taxon>Alligator</taxon>
    </lineage>
</organism>
<name>A0A151P229_ALLMI</name>
<reference evidence="4 5" key="1">
    <citation type="journal article" date="2012" name="Genome Biol.">
        <title>Sequencing three crocodilian genomes to illuminate the evolution of archosaurs and amniotes.</title>
        <authorList>
            <person name="St John J.A."/>
            <person name="Braun E.L."/>
            <person name="Isberg S.R."/>
            <person name="Miles L.G."/>
            <person name="Chong A.Y."/>
            <person name="Gongora J."/>
            <person name="Dalzell P."/>
            <person name="Moran C."/>
            <person name="Bed'hom B."/>
            <person name="Abzhanov A."/>
            <person name="Burgess S.C."/>
            <person name="Cooksey A.M."/>
            <person name="Castoe T.A."/>
            <person name="Crawford N.G."/>
            <person name="Densmore L.D."/>
            <person name="Drew J.C."/>
            <person name="Edwards S.V."/>
            <person name="Faircloth B.C."/>
            <person name="Fujita M.K."/>
            <person name="Greenwold M.J."/>
            <person name="Hoffmann F.G."/>
            <person name="Howard J.M."/>
            <person name="Iguchi T."/>
            <person name="Janes D.E."/>
            <person name="Khan S.Y."/>
            <person name="Kohno S."/>
            <person name="de Koning A.J."/>
            <person name="Lance S.L."/>
            <person name="McCarthy F.M."/>
            <person name="McCormack J.E."/>
            <person name="Merchant M.E."/>
            <person name="Peterson D.G."/>
            <person name="Pollock D.D."/>
            <person name="Pourmand N."/>
            <person name="Raney B.J."/>
            <person name="Roessler K.A."/>
            <person name="Sanford J.R."/>
            <person name="Sawyer R.H."/>
            <person name="Schmidt C.J."/>
            <person name="Triplett E.W."/>
            <person name="Tuberville T.D."/>
            <person name="Venegas-Anaya M."/>
            <person name="Howard J.T."/>
            <person name="Jarvis E.D."/>
            <person name="Guillette L.J.Jr."/>
            <person name="Glenn T.C."/>
            <person name="Green R.E."/>
            <person name="Ray D.A."/>
        </authorList>
    </citation>
    <scope>NUCLEOTIDE SEQUENCE [LARGE SCALE GENOMIC DNA]</scope>
    <source>
        <strain evidence="4">KSC_2009_1</strain>
    </source>
</reference>
<keyword evidence="5" id="KW-1185">Reference proteome</keyword>
<gene>
    <name evidence="4" type="ORF">Y1Q_0017472</name>
</gene>
<dbReference type="GO" id="GO:0004523">
    <property type="term" value="F:RNA-DNA hybrid ribonuclease activity"/>
    <property type="evidence" value="ECO:0007669"/>
    <property type="project" value="UniProtKB-EC"/>
</dbReference>
<proteinExistence type="inferred from homology"/>
<evidence type="ECO:0000259" key="3">
    <source>
        <dbReference type="PROSITE" id="PS50878"/>
    </source>
</evidence>
<evidence type="ECO:0000313" key="4">
    <source>
        <dbReference type="EMBL" id="KYO43137.1"/>
    </source>
</evidence>
<evidence type="ECO:0000256" key="2">
    <source>
        <dbReference type="ARBA" id="ARBA00012180"/>
    </source>
</evidence>
<dbReference type="Pfam" id="PF00078">
    <property type="entry name" value="RVT_1"/>
    <property type="match status" value="1"/>
</dbReference>
<dbReference type="EC" id="3.1.26.4" evidence="2"/>
<comment type="similarity">
    <text evidence="1">Belongs to the beta type-B retroviral polymerase family. HERV class-II K(HML-2) pol subfamily.</text>
</comment>
<dbReference type="PROSITE" id="PS50878">
    <property type="entry name" value="RT_POL"/>
    <property type="match status" value="1"/>
</dbReference>
<comment type="caution">
    <text evidence="4">The sequence shown here is derived from an EMBL/GenBank/DDBJ whole genome shotgun (WGS) entry which is preliminary data.</text>
</comment>
<protein>
    <recommendedName>
        <fullName evidence="2">ribonuclease H</fullName>
        <ecNumber evidence="2">3.1.26.4</ecNumber>
    </recommendedName>
</protein>
<dbReference type="AlphaFoldDB" id="A0A151P229"/>
<dbReference type="SUPFAM" id="SSF56672">
    <property type="entry name" value="DNA/RNA polymerases"/>
    <property type="match status" value="1"/>
</dbReference>